<sequence length="515" mass="55503">MYDYVIVGAGSTGCVLAARLSEDPDVKVALLEAGPPDDAEEIHIPAAFSQLFRTRYDWDYDTAEEPHLGGRRLYLPRGKVLGGTSSTNAMLYVRGTKIDYDGWNQPGWSFDEVLPYFKKSEDNERGASEYHGEGGPLSVSDNRSHNPSSVALVEAAVQAGYKATDDFNGAELDGFGEFQLTQRDGKRWSTAAAFLRPALGRPNLTVLTEFRAHKVIIENGRAVGVTGQQGDDAPIDIRAEREVILSAGAYNSPQLLQLSGIGPSCLLSAFGIPVVADSPQVGQNLSDHALVPLVSVHSQPISMTAAATPENFRLFMEEQRGPLTGNGPEAGGYFRTLPDLPAPDAAIFAAPVMFVESGLAFPYEHAISLGPVLITPESRGNITLQSTNPTAKPRILNNFFAEEADLETGVRALRVSLEIAKQEALRPFHESFYQFPASESDDDLKAYLRRYTHSIFHPAGTCAIGEVVDAELRVQGVDGLRVADCSVMPVVGRGNPNASAIMIGEKAADLIKEAS</sequence>
<dbReference type="PROSITE" id="PS00624">
    <property type="entry name" value="GMC_OXRED_2"/>
    <property type="match status" value="1"/>
</dbReference>
<dbReference type="Gene3D" id="3.30.560.10">
    <property type="entry name" value="Glucose Oxidase, domain 3"/>
    <property type="match status" value="1"/>
</dbReference>
<dbReference type="PANTHER" id="PTHR11552:SF147">
    <property type="entry name" value="CHOLINE DEHYDROGENASE, MITOCHONDRIAL"/>
    <property type="match status" value="1"/>
</dbReference>
<dbReference type="PANTHER" id="PTHR11552">
    <property type="entry name" value="GLUCOSE-METHANOL-CHOLINE GMC OXIDOREDUCTASE"/>
    <property type="match status" value="1"/>
</dbReference>
<evidence type="ECO:0000256" key="6">
    <source>
        <dbReference type="SAM" id="MobiDB-lite"/>
    </source>
</evidence>
<dbReference type="SUPFAM" id="SSF54373">
    <property type="entry name" value="FAD-linked reductases, C-terminal domain"/>
    <property type="match status" value="1"/>
</dbReference>
<comment type="caution">
    <text evidence="8">The sequence shown here is derived from an EMBL/GenBank/DDBJ whole genome shotgun (WGS) entry which is preliminary data.</text>
</comment>
<dbReference type="GO" id="GO:0050660">
    <property type="term" value="F:flavin adenine dinucleotide binding"/>
    <property type="evidence" value="ECO:0007669"/>
    <property type="project" value="InterPro"/>
</dbReference>
<evidence type="ECO:0000313" key="8">
    <source>
        <dbReference type="EMBL" id="RSD10779.1"/>
    </source>
</evidence>
<dbReference type="InterPro" id="IPR036188">
    <property type="entry name" value="FAD/NAD-bd_sf"/>
</dbReference>
<dbReference type="GO" id="GO:0016614">
    <property type="term" value="F:oxidoreductase activity, acting on CH-OH group of donors"/>
    <property type="evidence" value="ECO:0007669"/>
    <property type="project" value="InterPro"/>
</dbReference>
<feature type="binding site" evidence="5">
    <location>
        <position position="84"/>
    </location>
    <ligand>
        <name>FAD</name>
        <dbReference type="ChEBI" id="CHEBI:57692"/>
    </ligand>
</feature>
<dbReference type="Pfam" id="PF05199">
    <property type="entry name" value="GMC_oxred_C"/>
    <property type="match status" value="1"/>
</dbReference>
<dbReference type="AlphaFoldDB" id="A0A3R9EKT9"/>
<gene>
    <name evidence="8" type="ORF">EIY87_38990</name>
</gene>
<comment type="cofactor">
    <cofactor evidence="1 5">
        <name>FAD</name>
        <dbReference type="ChEBI" id="CHEBI:57692"/>
    </cofactor>
</comment>
<reference evidence="8 9" key="1">
    <citation type="submission" date="2018-12" db="EMBL/GenBank/DDBJ databases">
        <title>Amycolatopsis eburnea sp. nov. actinomycete associate with arbuscular mycorrhiza fungal spore.</title>
        <authorList>
            <person name="Lumyong S."/>
            <person name="Chaiya L."/>
        </authorList>
    </citation>
    <scope>NUCLEOTIDE SEQUENCE [LARGE SCALE GENOMIC DNA]</scope>
    <source>
        <strain evidence="8 9">GLM-1</strain>
    </source>
</reference>
<evidence type="ECO:0000256" key="1">
    <source>
        <dbReference type="ARBA" id="ARBA00001974"/>
    </source>
</evidence>
<dbReference type="Pfam" id="PF00732">
    <property type="entry name" value="GMC_oxred_N"/>
    <property type="match status" value="1"/>
</dbReference>
<keyword evidence="9" id="KW-1185">Reference proteome</keyword>
<proteinExistence type="inferred from homology"/>
<accession>A0A3R9EKT9</accession>
<protein>
    <submittedName>
        <fullName evidence="8">Choline dehydrogenase</fullName>
    </submittedName>
</protein>
<name>A0A3R9EKT9_9PSEU</name>
<dbReference type="Gene3D" id="3.50.50.60">
    <property type="entry name" value="FAD/NAD(P)-binding domain"/>
    <property type="match status" value="1"/>
</dbReference>
<dbReference type="PIRSF" id="PIRSF000137">
    <property type="entry name" value="Alcohol_oxidase"/>
    <property type="match status" value="1"/>
</dbReference>
<evidence type="ECO:0000256" key="5">
    <source>
        <dbReference type="PIRSR" id="PIRSR000137-2"/>
    </source>
</evidence>
<dbReference type="InterPro" id="IPR000172">
    <property type="entry name" value="GMC_OxRdtase_N"/>
</dbReference>
<dbReference type="RefSeq" id="WP_125314922.1">
    <property type="nucleotide sequence ID" value="NZ_RSEC01000060.1"/>
</dbReference>
<evidence type="ECO:0000256" key="2">
    <source>
        <dbReference type="ARBA" id="ARBA00010790"/>
    </source>
</evidence>
<organism evidence="8 9">
    <name type="scientific">Amycolatopsis eburnea</name>
    <dbReference type="NCBI Taxonomy" id="2267691"/>
    <lineage>
        <taxon>Bacteria</taxon>
        <taxon>Bacillati</taxon>
        <taxon>Actinomycetota</taxon>
        <taxon>Actinomycetes</taxon>
        <taxon>Pseudonocardiales</taxon>
        <taxon>Pseudonocardiaceae</taxon>
        <taxon>Amycolatopsis</taxon>
    </lineage>
</organism>
<dbReference type="SUPFAM" id="SSF51905">
    <property type="entry name" value="FAD/NAD(P)-binding domain"/>
    <property type="match status" value="1"/>
</dbReference>
<feature type="binding site" evidence="5">
    <location>
        <position position="80"/>
    </location>
    <ligand>
        <name>FAD</name>
        <dbReference type="ChEBI" id="CHEBI:57692"/>
    </ligand>
</feature>
<dbReference type="InterPro" id="IPR012132">
    <property type="entry name" value="GMC_OxRdtase"/>
</dbReference>
<dbReference type="InterPro" id="IPR007867">
    <property type="entry name" value="GMC_OxRtase_C"/>
</dbReference>
<feature type="region of interest" description="Disordered" evidence="6">
    <location>
        <begin position="125"/>
        <end position="145"/>
    </location>
</feature>
<dbReference type="EMBL" id="RSEC01000060">
    <property type="protein sequence ID" value="RSD10779.1"/>
    <property type="molecule type" value="Genomic_DNA"/>
</dbReference>
<dbReference type="Proteomes" id="UP000267081">
    <property type="component" value="Unassembled WGS sequence"/>
</dbReference>
<evidence type="ECO:0000256" key="3">
    <source>
        <dbReference type="ARBA" id="ARBA00022630"/>
    </source>
</evidence>
<feature type="domain" description="Glucose-methanol-choline oxidoreductase N-terminal" evidence="7">
    <location>
        <begin position="248"/>
        <end position="262"/>
    </location>
</feature>
<evidence type="ECO:0000259" key="7">
    <source>
        <dbReference type="PROSITE" id="PS00624"/>
    </source>
</evidence>
<comment type="similarity">
    <text evidence="2">Belongs to the GMC oxidoreductase family.</text>
</comment>
<keyword evidence="3" id="KW-0285">Flavoprotein</keyword>
<dbReference type="OrthoDB" id="9785276at2"/>
<evidence type="ECO:0000256" key="4">
    <source>
        <dbReference type="ARBA" id="ARBA00022827"/>
    </source>
</evidence>
<evidence type="ECO:0000313" key="9">
    <source>
        <dbReference type="Proteomes" id="UP000267081"/>
    </source>
</evidence>
<keyword evidence="4 5" id="KW-0274">FAD</keyword>